<name>A0A2W5HFL2_9HYPH</name>
<keyword evidence="1" id="KW-0175">Coiled coil</keyword>
<feature type="coiled-coil region" evidence="1">
    <location>
        <begin position="120"/>
        <end position="174"/>
    </location>
</feature>
<keyword evidence="3" id="KW-0732">Signal</keyword>
<dbReference type="EMBL" id="QFOL01000001">
    <property type="protein sequence ID" value="PZP54372.1"/>
    <property type="molecule type" value="Genomic_DNA"/>
</dbReference>
<dbReference type="Proteomes" id="UP000249769">
    <property type="component" value="Unassembled WGS sequence"/>
</dbReference>
<evidence type="ECO:0000256" key="1">
    <source>
        <dbReference type="SAM" id="Coils"/>
    </source>
</evidence>
<comment type="caution">
    <text evidence="4">The sequence shown here is derived from an EMBL/GenBank/DDBJ whole genome shotgun (WGS) entry which is preliminary data.</text>
</comment>
<gene>
    <name evidence="4" type="ORF">DI595_00315</name>
</gene>
<evidence type="ECO:0000256" key="2">
    <source>
        <dbReference type="SAM" id="MobiDB-lite"/>
    </source>
</evidence>
<evidence type="ECO:0000313" key="5">
    <source>
        <dbReference type="Proteomes" id="UP000249769"/>
    </source>
</evidence>
<proteinExistence type="predicted"/>
<evidence type="ECO:0000313" key="4">
    <source>
        <dbReference type="EMBL" id="PZP54372.1"/>
    </source>
</evidence>
<organism evidence="4 5">
    <name type="scientific">Agrobacterium fabrum</name>
    <dbReference type="NCBI Taxonomy" id="1176649"/>
    <lineage>
        <taxon>Bacteria</taxon>
        <taxon>Pseudomonadati</taxon>
        <taxon>Pseudomonadota</taxon>
        <taxon>Alphaproteobacteria</taxon>
        <taxon>Hyphomicrobiales</taxon>
        <taxon>Rhizobiaceae</taxon>
        <taxon>Rhizobium/Agrobacterium group</taxon>
        <taxon>Agrobacterium</taxon>
        <taxon>Agrobacterium tumefaciens complex</taxon>
    </lineage>
</organism>
<accession>A0A2W5HFL2</accession>
<dbReference type="AlphaFoldDB" id="A0A2W5HFL2"/>
<sequence length="341" mass="37373">MRRVYKFIVGLSLAASLPAFAAEQADGHGIMRNVASCVGKFEAANSYASYVDGFTASKAAVEASFTQLSRIMRLADNRSLPAEIAGAREEFQTAMWNDPVYIRSTIRAMEADCARQIAHVQEFKAALDRKDAQAEAVLKEERVARQKLDAEIALKEQERKILIARTENERAVVERIRIEEAAKERDFVRVKELAALDAAKAQASQGENRTSMTEASEGNKTGNVSPDVPGKASHATPANSLAFSIDEQNEVLTCAAFYMQYTDQAYSRKIGEGLVYMVILNGGNAGDLSELGKALNKRIAKAILEGTKETEIQAVSKHCTIIAKKYETIMERQAAQSILDS</sequence>
<evidence type="ECO:0000256" key="3">
    <source>
        <dbReference type="SAM" id="SignalP"/>
    </source>
</evidence>
<reference evidence="4 5" key="1">
    <citation type="submission" date="2017-08" db="EMBL/GenBank/DDBJ databases">
        <title>Infants hospitalized years apart are colonized by the same room-sourced microbial strains.</title>
        <authorList>
            <person name="Brooks B."/>
            <person name="Olm M.R."/>
            <person name="Firek B.A."/>
            <person name="Baker R."/>
            <person name="Thomas B.C."/>
            <person name="Morowitz M.J."/>
            <person name="Banfield J.F."/>
        </authorList>
    </citation>
    <scope>NUCLEOTIDE SEQUENCE [LARGE SCALE GENOMIC DNA]</scope>
    <source>
        <strain evidence="4">S2_009_000_R2_73</strain>
    </source>
</reference>
<feature type="compositionally biased region" description="Polar residues" evidence="2">
    <location>
        <begin position="204"/>
        <end position="224"/>
    </location>
</feature>
<protein>
    <submittedName>
        <fullName evidence="4">Uncharacterized protein</fullName>
    </submittedName>
</protein>
<feature type="chain" id="PRO_5015926722" evidence="3">
    <location>
        <begin position="22"/>
        <end position="341"/>
    </location>
</feature>
<feature type="signal peptide" evidence="3">
    <location>
        <begin position="1"/>
        <end position="21"/>
    </location>
</feature>
<feature type="region of interest" description="Disordered" evidence="2">
    <location>
        <begin position="201"/>
        <end position="236"/>
    </location>
</feature>